<keyword evidence="3" id="KW-1185">Reference proteome</keyword>
<reference evidence="2 3" key="1">
    <citation type="submission" date="2020-08" db="EMBL/GenBank/DDBJ databases">
        <title>Genomic Encyclopedia of Type Strains, Phase IV (KMG-IV): sequencing the most valuable type-strain genomes for metagenomic binning, comparative biology and taxonomic classification.</title>
        <authorList>
            <person name="Goeker M."/>
        </authorList>
    </citation>
    <scope>NUCLEOTIDE SEQUENCE [LARGE SCALE GENOMIC DNA]</scope>
    <source>
        <strain evidence="2 3">YC6886</strain>
    </source>
</reference>
<evidence type="ECO:0000313" key="3">
    <source>
        <dbReference type="Proteomes" id="UP000557717"/>
    </source>
</evidence>
<comment type="caution">
    <text evidence="2">The sequence shown here is derived from an EMBL/GenBank/DDBJ whole genome shotgun (WGS) entry which is preliminary data.</text>
</comment>
<feature type="region of interest" description="Disordered" evidence="1">
    <location>
        <begin position="1"/>
        <end position="30"/>
    </location>
</feature>
<organism evidence="2 3">
    <name type="scientific">Haloferula luteola</name>
    <dbReference type="NCBI Taxonomy" id="595692"/>
    <lineage>
        <taxon>Bacteria</taxon>
        <taxon>Pseudomonadati</taxon>
        <taxon>Verrucomicrobiota</taxon>
        <taxon>Verrucomicrobiia</taxon>
        <taxon>Verrucomicrobiales</taxon>
        <taxon>Verrucomicrobiaceae</taxon>
        <taxon>Haloferula</taxon>
    </lineage>
</organism>
<feature type="compositionally biased region" description="Polar residues" evidence="1">
    <location>
        <begin position="1"/>
        <end position="13"/>
    </location>
</feature>
<evidence type="ECO:0000256" key="1">
    <source>
        <dbReference type="SAM" id="MobiDB-lite"/>
    </source>
</evidence>
<dbReference type="Proteomes" id="UP000557717">
    <property type="component" value="Unassembled WGS sequence"/>
</dbReference>
<name>A0A840VB43_9BACT</name>
<accession>A0A840VB43</accession>
<proteinExistence type="predicted"/>
<evidence type="ECO:0000313" key="2">
    <source>
        <dbReference type="EMBL" id="MBB5350111.1"/>
    </source>
</evidence>
<dbReference type="EMBL" id="JACHFD010000001">
    <property type="protein sequence ID" value="MBB5350111.1"/>
    <property type="molecule type" value="Genomic_DNA"/>
</dbReference>
<sequence>MSDFDPTQGTSPENPRAEYPVIPPRHVDEPNKLKKATDCACERLQKLTWPEIAVAAVAGFAIGWLVASPRRHPTLGQIVDDSLRPWASRGLNDAFDTMRHSRPVHLVQDGISKLRAS</sequence>
<dbReference type="RefSeq" id="WP_184015159.1">
    <property type="nucleotide sequence ID" value="NZ_JACHFD010000001.1"/>
</dbReference>
<gene>
    <name evidence="2" type="ORF">HNR46_000332</name>
</gene>
<dbReference type="AlphaFoldDB" id="A0A840VB43"/>
<protein>
    <submittedName>
        <fullName evidence="2">Uncharacterized protein</fullName>
    </submittedName>
</protein>